<keyword evidence="2" id="KW-0238">DNA-binding</keyword>
<organism evidence="4">
    <name type="scientific">Ralstonia solanacearum</name>
    <name type="common">Pseudomonas solanacearum</name>
    <dbReference type="NCBI Taxonomy" id="305"/>
    <lineage>
        <taxon>Bacteria</taxon>
        <taxon>Pseudomonadati</taxon>
        <taxon>Pseudomonadota</taxon>
        <taxon>Betaproteobacteria</taxon>
        <taxon>Burkholderiales</taxon>
        <taxon>Burkholderiaceae</taxon>
        <taxon>Ralstonia</taxon>
        <taxon>Ralstonia solanacearum species complex</taxon>
    </lineage>
</organism>
<keyword evidence="1" id="KW-0229">DNA integration</keyword>
<dbReference type="PANTHER" id="PTHR30349">
    <property type="entry name" value="PHAGE INTEGRASE-RELATED"/>
    <property type="match status" value="1"/>
</dbReference>
<gene>
    <name evidence="4" type="ORF">C2L97_13750</name>
</gene>
<dbReference type="Gene3D" id="1.10.150.130">
    <property type="match status" value="1"/>
</dbReference>
<dbReference type="Pfam" id="PF24624">
    <property type="entry name" value="Int_N"/>
    <property type="match status" value="1"/>
</dbReference>
<name>A0A5H2Q546_RALSL</name>
<dbReference type="PROSITE" id="PS51898">
    <property type="entry name" value="TYR_RECOMBINASE"/>
    <property type="match status" value="1"/>
</dbReference>
<proteinExistence type="predicted"/>
<keyword evidence="3" id="KW-0233">DNA recombination</keyword>
<dbReference type="EMBL" id="CP026092">
    <property type="protein sequence ID" value="AYB56987.1"/>
    <property type="molecule type" value="Genomic_DNA"/>
</dbReference>
<dbReference type="AlphaFoldDB" id="A0A5H2Q546"/>
<dbReference type="InterPro" id="IPR002104">
    <property type="entry name" value="Integrase_catalytic"/>
</dbReference>
<dbReference type="Gene3D" id="1.10.443.10">
    <property type="entry name" value="Intergrase catalytic core"/>
    <property type="match status" value="1"/>
</dbReference>
<dbReference type="SUPFAM" id="SSF56349">
    <property type="entry name" value="DNA breaking-rejoining enzymes"/>
    <property type="match status" value="1"/>
</dbReference>
<sequence>MASIRHRGNKWQARITRKGFPLEVKSFKTRQEAEQWARSVETDMDRGSFVSRSQAEANTLEDIIDRYITDVCPTQRGGADAVIRLRATCRNTLAKLSMAALTPKVIAAYRDERLKQVKPATVIRDLAYLSAIINHARREWDINITNPVALIRKPPTPQGRDRMLSADEEVRLIAALAPTGRRNPWLRPMAILSLETAMRRGELLELRWSNINLDDQTAFLPITKNGTARTVPLSRKAVVERPPESPDTVTHLN</sequence>
<accession>A0A5H2Q546</accession>
<dbReference type="InterPro" id="IPR044068">
    <property type="entry name" value="CB"/>
</dbReference>
<dbReference type="PROSITE" id="PS51900">
    <property type="entry name" value="CB"/>
    <property type="match status" value="1"/>
</dbReference>
<dbReference type="Pfam" id="PF00589">
    <property type="entry name" value="Phage_integrase"/>
    <property type="match status" value="1"/>
</dbReference>
<dbReference type="RefSeq" id="WP_014617860.1">
    <property type="nucleotide sequence ID" value="NZ_CP012939.1"/>
</dbReference>
<dbReference type="InterPro" id="IPR050090">
    <property type="entry name" value="Tyrosine_recombinase_XerCD"/>
</dbReference>
<evidence type="ECO:0000256" key="2">
    <source>
        <dbReference type="ARBA" id="ARBA00023125"/>
    </source>
</evidence>
<reference evidence="4" key="1">
    <citation type="submission" date="2018-01" db="EMBL/GenBank/DDBJ databases">
        <title>Complete Genome Sequence of three strains from Ralstonia solanacearum ecotype Moko sequevar IIA-53 from Brazil.</title>
        <authorList>
            <person name="Silva J.R."/>
            <person name="Albuquerque G.M.R."/>
            <person name="Pais A.K.L."/>
            <person name="Silva A.M.F."/>
            <person name="Boiteux M.E.N.F."/>
            <person name="Souza E.B."/>
            <person name="Mariano R.L.R."/>
        </authorList>
    </citation>
    <scope>NUCLEOTIDE SEQUENCE [LARGE SCALE GENOMIC DNA]</scope>
    <source>
        <strain evidence="4">SFC</strain>
    </source>
</reference>
<evidence type="ECO:0000256" key="1">
    <source>
        <dbReference type="ARBA" id="ARBA00022908"/>
    </source>
</evidence>
<evidence type="ECO:0000256" key="3">
    <source>
        <dbReference type="ARBA" id="ARBA00023172"/>
    </source>
</evidence>
<dbReference type="GO" id="GO:0003677">
    <property type="term" value="F:DNA binding"/>
    <property type="evidence" value="ECO:0007669"/>
    <property type="project" value="UniProtKB-UniRule"/>
</dbReference>
<dbReference type="InterPro" id="IPR013762">
    <property type="entry name" value="Integrase-like_cat_sf"/>
</dbReference>
<dbReference type="GeneID" id="61363308"/>
<dbReference type="GO" id="GO:0015074">
    <property type="term" value="P:DNA integration"/>
    <property type="evidence" value="ECO:0007669"/>
    <property type="project" value="UniProtKB-KW"/>
</dbReference>
<dbReference type="PANTHER" id="PTHR30349:SF94">
    <property type="entry name" value="INTEGRASE_RECOMBINASE HI_1414-RELATED"/>
    <property type="match status" value="1"/>
</dbReference>
<dbReference type="InterPro" id="IPR011010">
    <property type="entry name" value="DNA_brk_join_enz"/>
</dbReference>
<dbReference type="GO" id="GO:0006310">
    <property type="term" value="P:DNA recombination"/>
    <property type="evidence" value="ECO:0007669"/>
    <property type="project" value="UniProtKB-KW"/>
</dbReference>
<protein>
    <submittedName>
        <fullName evidence="4">Site-specific integrase</fullName>
    </submittedName>
</protein>
<dbReference type="InterPro" id="IPR057084">
    <property type="entry name" value="Int_N"/>
</dbReference>
<dbReference type="InterPro" id="IPR010998">
    <property type="entry name" value="Integrase_recombinase_N"/>
</dbReference>
<evidence type="ECO:0000313" key="4">
    <source>
        <dbReference type="EMBL" id="AYB56987.1"/>
    </source>
</evidence>